<feature type="region of interest" description="Disordered" evidence="1">
    <location>
        <begin position="520"/>
        <end position="578"/>
    </location>
</feature>
<reference evidence="2" key="1">
    <citation type="submission" date="2020-10" db="EMBL/GenBank/DDBJ databases">
        <title>Genome Sequence of Monilinia vaccinii-corymbosi Sheds Light on Mummy Berry Disease Infection of Blueberry and Mating Type.</title>
        <authorList>
            <person name="Yow A.G."/>
            <person name="Zhang Y."/>
            <person name="Bansal K."/>
            <person name="Eacker S.M."/>
            <person name="Sullivan S."/>
            <person name="Liachko I."/>
            <person name="Cubeta M.A."/>
            <person name="Rollins J.A."/>
            <person name="Ashrafi H."/>
        </authorList>
    </citation>
    <scope>NUCLEOTIDE SEQUENCE</scope>
    <source>
        <strain evidence="2">RL-1</strain>
    </source>
</reference>
<organism evidence="2 3">
    <name type="scientific">Monilinia vaccinii-corymbosi</name>
    <dbReference type="NCBI Taxonomy" id="61207"/>
    <lineage>
        <taxon>Eukaryota</taxon>
        <taxon>Fungi</taxon>
        <taxon>Dikarya</taxon>
        <taxon>Ascomycota</taxon>
        <taxon>Pezizomycotina</taxon>
        <taxon>Leotiomycetes</taxon>
        <taxon>Helotiales</taxon>
        <taxon>Sclerotiniaceae</taxon>
        <taxon>Monilinia</taxon>
    </lineage>
</organism>
<feature type="compositionally biased region" description="Basic and acidic residues" evidence="1">
    <location>
        <begin position="689"/>
        <end position="698"/>
    </location>
</feature>
<feature type="compositionally biased region" description="Polar residues" evidence="1">
    <location>
        <begin position="569"/>
        <end position="578"/>
    </location>
</feature>
<feature type="compositionally biased region" description="Basic and acidic residues" evidence="1">
    <location>
        <begin position="395"/>
        <end position="405"/>
    </location>
</feature>
<feature type="region of interest" description="Disordered" evidence="1">
    <location>
        <begin position="273"/>
        <end position="484"/>
    </location>
</feature>
<dbReference type="OrthoDB" id="5396360at2759"/>
<feature type="compositionally biased region" description="Polar residues" evidence="1">
    <location>
        <begin position="534"/>
        <end position="543"/>
    </location>
</feature>
<proteinExistence type="predicted"/>
<feature type="compositionally biased region" description="Basic and acidic residues" evidence="1">
    <location>
        <begin position="309"/>
        <end position="321"/>
    </location>
</feature>
<feature type="compositionally biased region" description="Polar residues" evidence="1">
    <location>
        <begin position="431"/>
        <end position="440"/>
    </location>
</feature>
<feature type="region of interest" description="Disordered" evidence="1">
    <location>
        <begin position="676"/>
        <end position="698"/>
    </location>
</feature>
<dbReference type="EMBL" id="CP063407">
    <property type="protein sequence ID" value="QSZ32913.1"/>
    <property type="molecule type" value="Genomic_DNA"/>
</dbReference>
<feature type="compositionally biased region" description="Polar residues" evidence="1">
    <location>
        <begin position="282"/>
        <end position="299"/>
    </location>
</feature>
<keyword evidence="3" id="KW-1185">Reference proteome</keyword>
<feature type="compositionally biased region" description="Basic residues" evidence="1">
    <location>
        <begin position="558"/>
        <end position="568"/>
    </location>
</feature>
<name>A0A8A3PCV9_9HELO</name>
<evidence type="ECO:0000313" key="2">
    <source>
        <dbReference type="EMBL" id="QSZ32913.1"/>
    </source>
</evidence>
<feature type="region of interest" description="Disordered" evidence="1">
    <location>
        <begin position="729"/>
        <end position="864"/>
    </location>
</feature>
<feature type="compositionally biased region" description="Polar residues" evidence="1">
    <location>
        <begin position="447"/>
        <end position="477"/>
    </location>
</feature>
<feature type="compositionally biased region" description="Basic and acidic residues" evidence="1">
    <location>
        <begin position="779"/>
        <end position="793"/>
    </location>
</feature>
<feature type="compositionally biased region" description="Polar residues" evidence="1">
    <location>
        <begin position="765"/>
        <end position="777"/>
    </location>
</feature>
<dbReference type="AlphaFoldDB" id="A0A8A3PCV9"/>
<feature type="compositionally biased region" description="Basic and acidic residues" evidence="1">
    <location>
        <begin position="814"/>
        <end position="864"/>
    </location>
</feature>
<feature type="compositionally biased region" description="Basic residues" evidence="1">
    <location>
        <begin position="742"/>
        <end position="754"/>
    </location>
</feature>
<sequence>MSSEPEVIICYCLKCGLELGSFDNSWEGLGRTYYMPKVTRDLRGLKGVGAIKIANGQAQIGTVIENSALQDLSCAECREVLGMRCDNAPEGHLLKRDQLLLCAKKLSMESQQTKGKAVLAVMKRHELKKPPNDLSSLSQRPSYVLSHTPRPRNASRQSFEKPFVSAVPSPPMLADAGLTLTIREQRKDIDGIDAAMGRLQNDMQDVKFFMEDVRREMTDLRNSRPFAESVIDTLRADFLHVGDKANEMDDIRSQLESLHTRIKDIEKAVRNAEISKPRAATSPASSNDQPELQSPQQSVIRGRGNWLYHARDPTTVESDRTSRRKRRYSEAESDQVGDEVANITKIGQQKRRQQPEIQQDEASDTHSISPTHLSTEEPATPSQPRPESPILGQYHKNDDTDHTQQYDDVQNMEEDTERQIPESPPQEIETEMNTPHYQNNNEKHQNLQDTSQSPANQIPESPQETSPSRPFNISPQVSGGYPFTSHLHLPLIQYQGPYTQLETPNSPQPEILDSTQLEPAQIPYQSPPHPLMIPNSSQSSQAQPFEDIQEQQLPTLTHRSRGRPKGSKNSKPPVTTSSIICPSIEDLSIPVRALRRRTIPILDSSSAVKPLVEEVAGTPSNNMTNLTKYEDGVTVELQEVGEITTTQLEGQGKGKNSALAQEAEEEVISQFINTSERPWGNTRSSRHRSTVDLSDKENESEYLGAAGTTPSVQVQVLVQDIQSTLAKDVEMEDVSQDPNPTKRLRRSTRGSRHRPSVDLDADVISITTPAVNNASSTENDEHTEKQAKQDRRFTGSLKETTSDGIDNHAMIYTERGKRQQRERELEREQERERGREQEKRQRSARRRELERRDELVKEALRLEE</sequence>
<evidence type="ECO:0000256" key="1">
    <source>
        <dbReference type="SAM" id="MobiDB-lite"/>
    </source>
</evidence>
<accession>A0A8A3PCV9</accession>
<dbReference type="Proteomes" id="UP000672032">
    <property type="component" value="Chromosome 3"/>
</dbReference>
<protein>
    <submittedName>
        <fullName evidence="2">Uncharacterized protein</fullName>
    </submittedName>
</protein>
<gene>
    <name evidence="2" type="ORF">DSL72_002494</name>
</gene>
<feature type="region of interest" description="Disordered" evidence="1">
    <location>
        <begin position="129"/>
        <end position="158"/>
    </location>
</feature>
<evidence type="ECO:0000313" key="3">
    <source>
        <dbReference type="Proteomes" id="UP000672032"/>
    </source>
</evidence>